<sequence>MNLFIQNILVFIVFAIAIAFLIKKFVWKPKVVATNKKIPGNCGNNGCGCH</sequence>
<keyword evidence="3" id="KW-1185">Reference proteome</keyword>
<dbReference type="STRING" id="1038014.SAMN04487910_4096"/>
<name>A0A1H7VHP0_AQUAM</name>
<evidence type="ECO:0008006" key="4">
    <source>
        <dbReference type="Google" id="ProtNLM"/>
    </source>
</evidence>
<proteinExistence type="predicted"/>
<keyword evidence="1" id="KW-0812">Transmembrane</keyword>
<reference evidence="2 3" key="1">
    <citation type="submission" date="2016-10" db="EMBL/GenBank/DDBJ databases">
        <authorList>
            <person name="de Groot N.N."/>
        </authorList>
    </citation>
    <scope>NUCLEOTIDE SEQUENCE [LARGE SCALE GENOMIC DNA]</scope>
    <source>
        <strain evidence="2 3">DSM 25232</strain>
    </source>
</reference>
<dbReference type="Proteomes" id="UP000198521">
    <property type="component" value="Unassembled WGS sequence"/>
</dbReference>
<dbReference type="EMBL" id="FOAB01000008">
    <property type="protein sequence ID" value="SEM08317.1"/>
    <property type="molecule type" value="Genomic_DNA"/>
</dbReference>
<gene>
    <name evidence="2" type="ORF">SAMN04487910_4096</name>
</gene>
<keyword evidence="1" id="KW-0472">Membrane</keyword>
<evidence type="ECO:0000313" key="3">
    <source>
        <dbReference type="Proteomes" id="UP000198521"/>
    </source>
</evidence>
<dbReference type="AlphaFoldDB" id="A0A1H7VHP0"/>
<protein>
    <recommendedName>
        <fullName evidence="4">Virus attachment protein p12 family protein</fullName>
    </recommendedName>
</protein>
<evidence type="ECO:0000256" key="1">
    <source>
        <dbReference type="SAM" id="Phobius"/>
    </source>
</evidence>
<keyword evidence="1" id="KW-1133">Transmembrane helix</keyword>
<organism evidence="2 3">
    <name type="scientific">Aquimarina amphilecti</name>
    <dbReference type="NCBI Taxonomy" id="1038014"/>
    <lineage>
        <taxon>Bacteria</taxon>
        <taxon>Pseudomonadati</taxon>
        <taxon>Bacteroidota</taxon>
        <taxon>Flavobacteriia</taxon>
        <taxon>Flavobacteriales</taxon>
        <taxon>Flavobacteriaceae</taxon>
        <taxon>Aquimarina</taxon>
    </lineage>
</organism>
<feature type="transmembrane region" description="Helical" evidence="1">
    <location>
        <begin position="6"/>
        <end position="27"/>
    </location>
</feature>
<accession>A0A1H7VHP0</accession>
<evidence type="ECO:0000313" key="2">
    <source>
        <dbReference type="EMBL" id="SEM08317.1"/>
    </source>
</evidence>